<sequence>MSFTNGSSDTINLDLGSGWEGYQLNGTIKDLYDTRNWVNGTFHEGPDDGNGSFLEDDSNDVLNWTFGSYDFNNTNSMSGNYFNSTSDLALTGTGNDYLELQIEKVGNFFDLDDKCWWNSTFKIPRGKVIGGDFYLSVYPHTVDDLANIFNLEIYINDEFIYGIGLYTIQLLAGGQNWVDLSISLEDFLDNSQIFPNPINKTNMNITVQLRTLTNVPASVGNKMGDRERIFFDNVSLVLQTEVKPKQIGLRMNNQPGSNIDWGNGTVGQISSWTTSPVKVKFNSTEVRPPEMGGYDIEFITDINLYVKRMSTDSHYQPNFPGTNFEVKNDSSVEWQSYTRVSVPTGYKETNMTIEFPEDLNITWISNAEYPDTNILKYSDNSTLGILKVSNFSETPDGFWWVKGISPNYCSDLNIYSNATGPWVLNSTFLSGDFINITAKITNSPLISGYIQQTTAKLHIRFPNGTIWTGQTQMQSPDSSGLIDFNYFQIPSSPPNYEAGEYEVIVTWNNSFSNFKLNETGIIYKKFTVIHESTLQPDQGISFIENVIDDRVINIKVTFNDKKDNTAIENALVYTNFSNQIHYFSEISPGFYLFEFNATEADPGNNTLTIYANSTFFVNKILNITVDVVKETLLTFENDFFTVSWNQNFIIRFNYTEKADPGIGINTSAISIDWIGAYYLNQPSIGRYELICNTSSYSALTLQSFVISINANNYQAQSKLIRVQINELGSILELFLNGVSANSNDKITIELDQQINITVKYLDSL</sequence>
<organism evidence="1">
    <name type="scientific">marine sediment metagenome</name>
    <dbReference type="NCBI Taxonomy" id="412755"/>
    <lineage>
        <taxon>unclassified sequences</taxon>
        <taxon>metagenomes</taxon>
        <taxon>ecological metagenomes</taxon>
    </lineage>
</organism>
<evidence type="ECO:0000313" key="1">
    <source>
        <dbReference type="EMBL" id="KKM74277.1"/>
    </source>
</evidence>
<comment type="caution">
    <text evidence="1">The sequence shown here is derived from an EMBL/GenBank/DDBJ whole genome shotgun (WGS) entry which is preliminary data.</text>
</comment>
<gene>
    <name evidence="1" type="ORF">LCGC14_1401920</name>
</gene>
<dbReference type="AlphaFoldDB" id="A0A0F9MYF9"/>
<dbReference type="EMBL" id="LAZR01009166">
    <property type="protein sequence ID" value="KKM74277.1"/>
    <property type="molecule type" value="Genomic_DNA"/>
</dbReference>
<name>A0A0F9MYF9_9ZZZZ</name>
<accession>A0A0F9MYF9</accession>
<protein>
    <submittedName>
        <fullName evidence="1">Uncharacterized protein</fullName>
    </submittedName>
</protein>
<feature type="non-terminal residue" evidence="1">
    <location>
        <position position="764"/>
    </location>
</feature>
<proteinExistence type="predicted"/>
<reference evidence="1" key="1">
    <citation type="journal article" date="2015" name="Nature">
        <title>Complex archaea that bridge the gap between prokaryotes and eukaryotes.</title>
        <authorList>
            <person name="Spang A."/>
            <person name="Saw J.H."/>
            <person name="Jorgensen S.L."/>
            <person name="Zaremba-Niedzwiedzka K."/>
            <person name="Martijn J."/>
            <person name="Lind A.E."/>
            <person name="van Eijk R."/>
            <person name="Schleper C."/>
            <person name="Guy L."/>
            <person name="Ettema T.J."/>
        </authorList>
    </citation>
    <scope>NUCLEOTIDE SEQUENCE</scope>
</reference>